<organism evidence="2 3">
    <name type="scientific">Austropuccinia psidii MF-1</name>
    <dbReference type="NCBI Taxonomy" id="1389203"/>
    <lineage>
        <taxon>Eukaryota</taxon>
        <taxon>Fungi</taxon>
        <taxon>Dikarya</taxon>
        <taxon>Basidiomycota</taxon>
        <taxon>Pucciniomycotina</taxon>
        <taxon>Pucciniomycetes</taxon>
        <taxon>Pucciniales</taxon>
        <taxon>Sphaerophragmiaceae</taxon>
        <taxon>Austropuccinia</taxon>
    </lineage>
</organism>
<feature type="region of interest" description="Disordered" evidence="1">
    <location>
        <begin position="1"/>
        <end position="55"/>
    </location>
</feature>
<dbReference type="AlphaFoldDB" id="A0A9Q3CTU9"/>
<keyword evidence="3" id="KW-1185">Reference proteome</keyword>
<name>A0A9Q3CTU9_9BASI</name>
<dbReference type="EMBL" id="AVOT02009754">
    <property type="protein sequence ID" value="MBW0488758.1"/>
    <property type="molecule type" value="Genomic_DNA"/>
</dbReference>
<evidence type="ECO:0000313" key="2">
    <source>
        <dbReference type="EMBL" id="MBW0488758.1"/>
    </source>
</evidence>
<reference evidence="2" key="1">
    <citation type="submission" date="2021-03" db="EMBL/GenBank/DDBJ databases">
        <title>Draft genome sequence of rust myrtle Austropuccinia psidii MF-1, a brazilian biotype.</title>
        <authorList>
            <person name="Quecine M.C."/>
            <person name="Pachon D.M.R."/>
            <person name="Bonatelli M.L."/>
            <person name="Correr F.H."/>
            <person name="Franceschini L.M."/>
            <person name="Leite T.F."/>
            <person name="Margarido G.R.A."/>
            <person name="Almeida C.A."/>
            <person name="Ferrarezi J.A."/>
            <person name="Labate C.A."/>
        </authorList>
    </citation>
    <scope>NUCLEOTIDE SEQUENCE</scope>
    <source>
        <strain evidence="2">MF-1</strain>
    </source>
</reference>
<protein>
    <submittedName>
        <fullName evidence="2">Uncharacterized protein</fullName>
    </submittedName>
</protein>
<evidence type="ECO:0000256" key="1">
    <source>
        <dbReference type="SAM" id="MobiDB-lite"/>
    </source>
</evidence>
<feature type="compositionally biased region" description="Acidic residues" evidence="1">
    <location>
        <begin position="14"/>
        <end position="24"/>
    </location>
</feature>
<evidence type="ECO:0000313" key="3">
    <source>
        <dbReference type="Proteomes" id="UP000765509"/>
    </source>
</evidence>
<sequence length="127" mass="14062">MLADRHEISRSGEAEDEEGDESEATEVAPALGGAPEASEASNLAPSNQTLVSQDEPNFLKMMEQMTQFMGQLTQVVFLRETLRAPAFKTPSMEAPDSFDCTKAYKLRGFFPYCQSIFHNDPESFSSD</sequence>
<dbReference type="Proteomes" id="UP000765509">
    <property type="component" value="Unassembled WGS sequence"/>
</dbReference>
<proteinExistence type="predicted"/>
<accession>A0A9Q3CTU9</accession>
<feature type="compositionally biased region" description="Basic and acidic residues" evidence="1">
    <location>
        <begin position="1"/>
        <end position="13"/>
    </location>
</feature>
<gene>
    <name evidence="2" type="ORF">O181_028473</name>
</gene>
<feature type="compositionally biased region" description="Polar residues" evidence="1">
    <location>
        <begin position="39"/>
        <end position="55"/>
    </location>
</feature>
<comment type="caution">
    <text evidence="2">The sequence shown here is derived from an EMBL/GenBank/DDBJ whole genome shotgun (WGS) entry which is preliminary data.</text>
</comment>